<dbReference type="AlphaFoldDB" id="A0A7G7BDI2"/>
<accession>A0A7G7BDI2</accession>
<name>A0A7G7BDI2_9ACTN</name>
<feature type="region of interest" description="Disordered" evidence="1">
    <location>
        <begin position="103"/>
        <end position="164"/>
    </location>
</feature>
<dbReference type="InterPro" id="IPR036291">
    <property type="entry name" value="NAD(P)-bd_dom_sf"/>
</dbReference>
<evidence type="ECO:0000313" key="4">
    <source>
        <dbReference type="Proteomes" id="UP000515307"/>
    </source>
</evidence>
<dbReference type="SMART" id="SM00846">
    <property type="entry name" value="Gp_dh_N"/>
    <property type="match status" value="1"/>
</dbReference>
<dbReference type="InterPro" id="IPR020828">
    <property type="entry name" value="GlycerAld_3-P_DH_NAD(P)-bd"/>
</dbReference>
<dbReference type="Proteomes" id="UP000515307">
    <property type="component" value="Chromosome"/>
</dbReference>
<dbReference type="GO" id="GO:0051287">
    <property type="term" value="F:NAD binding"/>
    <property type="evidence" value="ECO:0007669"/>
    <property type="project" value="InterPro"/>
</dbReference>
<evidence type="ECO:0000259" key="2">
    <source>
        <dbReference type="SMART" id="SM00846"/>
    </source>
</evidence>
<gene>
    <name evidence="3" type="ORF">F0344_01055</name>
</gene>
<dbReference type="SUPFAM" id="SSF51735">
    <property type="entry name" value="NAD(P)-binding Rossmann-fold domains"/>
    <property type="match status" value="1"/>
</dbReference>
<feature type="region of interest" description="Disordered" evidence="1">
    <location>
        <begin position="1"/>
        <end position="24"/>
    </location>
</feature>
<dbReference type="KEGG" id="sfiy:F0344_01055"/>
<dbReference type="EMBL" id="CP045702">
    <property type="protein sequence ID" value="QNE73397.1"/>
    <property type="molecule type" value="Genomic_DNA"/>
</dbReference>
<dbReference type="RefSeq" id="WP_374940047.1">
    <property type="nucleotide sequence ID" value="NZ_CP045702.1"/>
</dbReference>
<reference evidence="4" key="1">
    <citation type="submission" date="2019-10" db="EMBL/GenBank/DDBJ databases">
        <title>Antimicrobial potential of Antarctic Bacteria.</title>
        <authorList>
            <person name="Benaud N."/>
            <person name="Edwards R.J."/>
            <person name="Ferrari B.C."/>
        </authorList>
    </citation>
    <scope>NUCLEOTIDE SEQUENCE [LARGE SCALE GENOMIC DNA]</scope>
    <source>
        <strain evidence="4">NBSH44</strain>
    </source>
</reference>
<feature type="domain" description="Glyceraldehyde 3-phosphate dehydrogenase NAD(P) binding" evidence="2">
    <location>
        <begin position="30"/>
        <end position="114"/>
    </location>
</feature>
<evidence type="ECO:0000256" key="1">
    <source>
        <dbReference type="SAM" id="MobiDB-lite"/>
    </source>
</evidence>
<proteinExistence type="predicted"/>
<evidence type="ECO:0000313" key="3">
    <source>
        <dbReference type="EMBL" id="QNE73397.1"/>
    </source>
</evidence>
<protein>
    <recommendedName>
        <fullName evidence="2">Glyceraldehyde 3-phosphate dehydrogenase NAD(P) binding domain-containing protein</fullName>
    </recommendedName>
</protein>
<keyword evidence="4" id="KW-1185">Reference proteome</keyword>
<sequence length="164" mass="17453">MIPAWCESREGDRTGQDPCGGPFGPQSGWAARHLELAHPLTYDSAYGRLGRTVDYDEESITVAGHRIAVTSERDPADLRRGGLGVDVVVDVVIEAACRFRTREDAGPAPEGGNAQGVLAGQGDLLFGSRQSGGIAQGLPRRPGRRPLERPLGPRTADRLSVRSG</sequence>
<feature type="compositionally biased region" description="Basic and acidic residues" evidence="1">
    <location>
        <begin position="155"/>
        <end position="164"/>
    </location>
</feature>
<dbReference type="Gene3D" id="3.40.50.720">
    <property type="entry name" value="NAD(P)-binding Rossmann-like Domain"/>
    <property type="match status" value="1"/>
</dbReference>
<organism evidence="3 4">
    <name type="scientific">Streptomyces finlayi</name>
    <dbReference type="NCBI Taxonomy" id="67296"/>
    <lineage>
        <taxon>Bacteria</taxon>
        <taxon>Bacillati</taxon>
        <taxon>Actinomycetota</taxon>
        <taxon>Actinomycetes</taxon>
        <taxon>Kitasatosporales</taxon>
        <taxon>Streptomycetaceae</taxon>
        <taxon>Streptomyces</taxon>
    </lineage>
</organism>
<dbReference type="Pfam" id="PF00044">
    <property type="entry name" value="Gp_dh_N"/>
    <property type="match status" value="1"/>
</dbReference>